<dbReference type="Proteomes" id="UP001059824">
    <property type="component" value="Chromosome"/>
</dbReference>
<dbReference type="EMBL" id="CP045921">
    <property type="protein sequence ID" value="QHN43271.1"/>
    <property type="molecule type" value="Genomic_DNA"/>
</dbReference>
<evidence type="ECO:0000256" key="2">
    <source>
        <dbReference type="SAM" id="SignalP"/>
    </source>
</evidence>
<gene>
    <name evidence="3" type="ORF">GII36_05490</name>
</gene>
<reference evidence="3" key="1">
    <citation type="journal article" date="2021" name="Nat. Microbiol.">
        <title>Cocultivation of an ultrasmall environmental parasitic bacterium with lytic ability against bacteria associated with wastewater foams.</title>
        <authorList>
            <person name="Batinovic S."/>
            <person name="Rose J.J.A."/>
            <person name="Ratcliffe J."/>
            <person name="Seviour R.J."/>
            <person name="Petrovski S."/>
        </authorList>
    </citation>
    <scope>NUCLEOTIDE SEQUENCE</scope>
    <source>
        <strain evidence="3">JR1</strain>
    </source>
</reference>
<organism evidence="3 4">
    <name type="scientific">Candidatus Mycosynbacter amalyticus</name>
    <dbReference type="NCBI Taxonomy" id="2665156"/>
    <lineage>
        <taxon>Bacteria</taxon>
        <taxon>Candidatus Saccharimonadota</taxon>
        <taxon>Candidatus Saccharimonadota incertae sedis</taxon>
        <taxon>Candidatus Mycosynbacter</taxon>
    </lineage>
</organism>
<keyword evidence="4" id="KW-1185">Reference proteome</keyword>
<feature type="transmembrane region" description="Helical" evidence="1">
    <location>
        <begin position="305"/>
        <end position="329"/>
    </location>
</feature>
<feature type="signal peptide" evidence="2">
    <location>
        <begin position="1"/>
        <end position="26"/>
    </location>
</feature>
<evidence type="ECO:0000313" key="4">
    <source>
        <dbReference type="Proteomes" id="UP001059824"/>
    </source>
</evidence>
<keyword evidence="1" id="KW-0472">Membrane</keyword>
<proteinExistence type="predicted"/>
<dbReference type="KEGG" id="mama:GII36_05490"/>
<protein>
    <recommendedName>
        <fullName evidence="5">DUF916 domain-containing protein</fullName>
    </recommendedName>
</protein>
<evidence type="ECO:0000313" key="3">
    <source>
        <dbReference type="EMBL" id="QHN43271.1"/>
    </source>
</evidence>
<keyword evidence="1" id="KW-1133">Transmembrane helix</keyword>
<keyword evidence="1" id="KW-0812">Transmembrane</keyword>
<accession>A0A857MQD0</accession>
<evidence type="ECO:0000256" key="1">
    <source>
        <dbReference type="SAM" id="Phobius"/>
    </source>
</evidence>
<evidence type="ECO:0008006" key="5">
    <source>
        <dbReference type="Google" id="ProtNLM"/>
    </source>
</evidence>
<dbReference type="AlphaFoldDB" id="A0A857MQD0"/>
<sequence>MKRLKSIVLTACAVILGATLVPYHQAAAVSSAALSITPKKNYTIEPGKSAKDTLIIRNLDQERELDLTLRVVDFTYTDEGGTPKLMLAEDAPQTTWSAKPFLTVPKTVTVPAKGSKTIDMGIAVPAKHGAGSYYSAIVYSSGAAPDGGNVGLNASGVTLAFVNIPGEVKENLTLEKFGAYVPGKNNSANYTSFTTNDPRNIAYTLKNNGNVTEAPAGSITVKPLFGNDKTITEINPNKSLALIGQTRTYTTCVALKYDQRQFEGGSAESTECTNSGLWPGFYRLSLDMYYGQNGNRTQDLLGSSWFIYAPIWSIIVFILALLVIAYFGYRAYSSVRGKVGKKSSRKK</sequence>
<dbReference type="RefSeq" id="WP_260763284.1">
    <property type="nucleotide sequence ID" value="NZ_CP045921.1"/>
</dbReference>
<feature type="chain" id="PRO_5032793037" description="DUF916 domain-containing protein" evidence="2">
    <location>
        <begin position="27"/>
        <end position="347"/>
    </location>
</feature>
<name>A0A857MQD0_9BACT</name>
<keyword evidence="2" id="KW-0732">Signal</keyword>